<evidence type="ECO:0000256" key="1">
    <source>
        <dbReference type="SAM" id="Phobius"/>
    </source>
</evidence>
<comment type="caution">
    <text evidence="2">The sequence shown here is derived from an EMBL/GenBank/DDBJ whole genome shotgun (WGS) entry which is preliminary data.</text>
</comment>
<accession>A0ABU8FC66</accession>
<keyword evidence="1" id="KW-0812">Transmembrane</keyword>
<evidence type="ECO:0000313" key="2">
    <source>
        <dbReference type="EMBL" id="MEI4800272.1"/>
    </source>
</evidence>
<evidence type="ECO:0008006" key="4">
    <source>
        <dbReference type="Google" id="ProtNLM"/>
    </source>
</evidence>
<dbReference type="EMBL" id="JBAWSX010000001">
    <property type="protein sequence ID" value="MEI4800272.1"/>
    <property type="molecule type" value="Genomic_DNA"/>
</dbReference>
<dbReference type="Proteomes" id="UP001372526">
    <property type="component" value="Unassembled WGS sequence"/>
</dbReference>
<gene>
    <name evidence="2" type="ORF">WAZ07_02830</name>
</gene>
<reference evidence="2 3" key="1">
    <citation type="submission" date="2024-01" db="EMBL/GenBank/DDBJ databases">
        <title>Seven novel Bacillus-like species.</title>
        <authorList>
            <person name="Liu G."/>
        </authorList>
    </citation>
    <scope>NUCLEOTIDE SEQUENCE [LARGE SCALE GENOMIC DNA]</scope>
    <source>
        <strain evidence="2 3">FJAT-51639</strain>
    </source>
</reference>
<evidence type="ECO:0000313" key="3">
    <source>
        <dbReference type="Proteomes" id="UP001372526"/>
    </source>
</evidence>
<keyword evidence="3" id="KW-1185">Reference proteome</keyword>
<keyword evidence="1" id="KW-0472">Membrane</keyword>
<keyword evidence="1" id="KW-1133">Transmembrane helix</keyword>
<feature type="transmembrane region" description="Helical" evidence="1">
    <location>
        <begin position="6"/>
        <end position="29"/>
    </location>
</feature>
<proteinExistence type="predicted"/>
<name>A0ABU8FC66_9BACI</name>
<organism evidence="2 3">
    <name type="scientific">Bacillus bruguierae</name>
    <dbReference type="NCBI Taxonomy" id="3127667"/>
    <lineage>
        <taxon>Bacteria</taxon>
        <taxon>Bacillati</taxon>
        <taxon>Bacillota</taxon>
        <taxon>Bacilli</taxon>
        <taxon>Bacillales</taxon>
        <taxon>Bacillaceae</taxon>
        <taxon>Bacillus</taxon>
    </lineage>
</organism>
<dbReference type="RefSeq" id="WP_090913740.1">
    <property type="nucleotide sequence ID" value="NZ_JBAWSX010000001.1"/>
</dbReference>
<sequence>MKRLGGILLLLVLGYVLYYDMTIGTLPLLHTYSKTKETSAKVTNNKQKGNTSLAKYKVIEVKTGETVLSITEEINKKKVPSIEKVVTDFKDLNQNDSPAKLQVGKKYKFPLYQE</sequence>
<protein>
    <recommendedName>
        <fullName evidence="4">LysM domain-containing protein</fullName>
    </recommendedName>
</protein>